<proteinExistence type="predicted"/>
<feature type="compositionally biased region" description="Basic and acidic residues" evidence="1">
    <location>
        <begin position="46"/>
        <end position="60"/>
    </location>
</feature>
<evidence type="ECO:0000313" key="2">
    <source>
        <dbReference type="EMBL" id="KAJ1113393.1"/>
    </source>
</evidence>
<gene>
    <name evidence="2" type="ORF">NDU88_001639</name>
</gene>
<evidence type="ECO:0000256" key="1">
    <source>
        <dbReference type="SAM" id="MobiDB-lite"/>
    </source>
</evidence>
<keyword evidence="3" id="KW-1185">Reference proteome</keyword>
<dbReference type="Proteomes" id="UP001066276">
    <property type="component" value="Chromosome 8"/>
</dbReference>
<protein>
    <submittedName>
        <fullName evidence="2">Uncharacterized protein</fullName>
    </submittedName>
</protein>
<evidence type="ECO:0000313" key="3">
    <source>
        <dbReference type="Proteomes" id="UP001066276"/>
    </source>
</evidence>
<reference evidence="2" key="1">
    <citation type="journal article" date="2022" name="bioRxiv">
        <title>Sequencing and chromosome-scale assembly of the giantPleurodeles waltlgenome.</title>
        <authorList>
            <person name="Brown T."/>
            <person name="Elewa A."/>
            <person name="Iarovenko S."/>
            <person name="Subramanian E."/>
            <person name="Araus A.J."/>
            <person name="Petzold A."/>
            <person name="Susuki M."/>
            <person name="Suzuki K.-i.T."/>
            <person name="Hayashi T."/>
            <person name="Toyoda A."/>
            <person name="Oliveira C."/>
            <person name="Osipova E."/>
            <person name="Leigh N.D."/>
            <person name="Simon A."/>
            <person name="Yun M.H."/>
        </authorList>
    </citation>
    <scope>NUCLEOTIDE SEQUENCE</scope>
    <source>
        <strain evidence="2">20211129_DDA</strain>
        <tissue evidence="2">Liver</tissue>
    </source>
</reference>
<dbReference type="EMBL" id="JANPWB010000012">
    <property type="protein sequence ID" value="KAJ1113393.1"/>
    <property type="molecule type" value="Genomic_DNA"/>
</dbReference>
<organism evidence="2 3">
    <name type="scientific">Pleurodeles waltl</name>
    <name type="common">Iberian ribbed newt</name>
    <dbReference type="NCBI Taxonomy" id="8319"/>
    <lineage>
        <taxon>Eukaryota</taxon>
        <taxon>Metazoa</taxon>
        <taxon>Chordata</taxon>
        <taxon>Craniata</taxon>
        <taxon>Vertebrata</taxon>
        <taxon>Euteleostomi</taxon>
        <taxon>Amphibia</taxon>
        <taxon>Batrachia</taxon>
        <taxon>Caudata</taxon>
        <taxon>Salamandroidea</taxon>
        <taxon>Salamandridae</taxon>
        <taxon>Pleurodelinae</taxon>
        <taxon>Pleurodeles</taxon>
    </lineage>
</organism>
<accession>A0AAV7NBC5</accession>
<dbReference type="AlphaFoldDB" id="A0AAV7NBC5"/>
<feature type="region of interest" description="Disordered" evidence="1">
    <location>
        <begin position="46"/>
        <end position="84"/>
    </location>
</feature>
<feature type="region of interest" description="Disordered" evidence="1">
    <location>
        <begin position="96"/>
        <end position="115"/>
    </location>
</feature>
<name>A0AAV7NBC5_PLEWA</name>
<comment type="caution">
    <text evidence="2">The sequence shown here is derived from an EMBL/GenBank/DDBJ whole genome shotgun (WGS) entry which is preliminary data.</text>
</comment>
<sequence>MRDKQQTCVLASTCSVTRKGGSVTQRWRSLKRGTPDRARHKIKIRPELGAETQRGGDHGLRKGRIIGGASYNPRCGPSVTQRGGDEVGLRRCLCGQEGGQRCGRPQPQGGERRVE</sequence>